<sequence>MSHAFVKNDDGQAWTPPAARSPVTAHAVYGADEAREVLRASDDLNALLVWARDTARGEVRVRDERGTLLAVVDDREGVRARA</sequence>
<dbReference type="RefSeq" id="WP_013555775.1">
    <property type="nucleotide sequence ID" value="NC_014958.1"/>
</dbReference>
<protein>
    <submittedName>
        <fullName evidence="1">Uncharacterized protein</fullName>
    </submittedName>
</protein>
<reference evidence="2" key="2">
    <citation type="submission" date="2011-01" db="EMBL/GenBank/DDBJ databases">
        <title>The complete genome of Deinococcus maricopensis DSM 21211.</title>
        <authorList>
            <consortium name="US DOE Joint Genome Institute (JGI-PGF)"/>
            <person name="Lucas S."/>
            <person name="Copeland A."/>
            <person name="Lapidus A."/>
            <person name="Goodwin L."/>
            <person name="Pitluck S."/>
            <person name="Kyrpides N."/>
            <person name="Mavromatis K."/>
            <person name="Pagani I."/>
            <person name="Ivanova N."/>
            <person name="Ovchinnikova G."/>
            <person name="Zeytun A."/>
            <person name="Detter J.C."/>
            <person name="Han C."/>
            <person name="Land M."/>
            <person name="Hauser L."/>
            <person name="Markowitz V."/>
            <person name="Cheng J.-F."/>
            <person name="Hugenholtz P."/>
            <person name="Woyke T."/>
            <person name="Wu D."/>
            <person name="Pukall R."/>
            <person name="Gehrich-Schroeter G."/>
            <person name="Brambilla E."/>
            <person name="Klenk H.-P."/>
            <person name="Eisen J.A."/>
        </authorList>
    </citation>
    <scope>NUCLEOTIDE SEQUENCE [LARGE SCALE GENOMIC DNA]</scope>
    <source>
        <strain evidence="2">DSM 21211 / LMG 22137 / NRRL B-23946 / LB-34</strain>
    </source>
</reference>
<dbReference type="Proteomes" id="UP000008635">
    <property type="component" value="Chromosome"/>
</dbReference>
<accession>E8U5D1</accession>
<gene>
    <name evidence="1" type="ordered locus">Deima_0612</name>
</gene>
<name>E8U5D1_DEIML</name>
<evidence type="ECO:0000313" key="2">
    <source>
        <dbReference type="Proteomes" id="UP000008635"/>
    </source>
</evidence>
<organism evidence="1 2">
    <name type="scientific">Deinococcus maricopensis (strain DSM 21211 / LMG 22137 / NRRL B-23946 / LB-34)</name>
    <dbReference type="NCBI Taxonomy" id="709986"/>
    <lineage>
        <taxon>Bacteria</taxon>
        <taxon>Thermotogati</taxon>
        <taxon>Deinococcota</taxon>
        <taxon>Deinococci</taxon>
        <taxon>Deinococcales</taxon>
        <taxon>Deinococcaceae</taxon>
        <taxon>Deinococcus</taxon>
    </lineage>
</organism>
<dbReference type="KEGG" id="dmr:Deima_0612"/>
<keyword evidence="2" id="KW-1185">Reference proteome</keyword>
<dbReference type="HOGENOM" id="CLU_2751105_0_0_0"/>
<dbReference type="OrthoDB" id="73133at2"/>
<proteinExistence type="predicted"/>
<dbReference type="AlphaFoldDB" id="E8U5D1"/>
<evidence type="ECO:0000313" key="1">
    <source>
        <dbReference type="EMBL" id="ADV66270.1"/>
    </source>
</evidence>
<dbReference type="EMBL" id="CP002454">
    <property type="protein sequence ID" value="ADV66270.1"/>
    <property type="molecule type" value="Genomic_DNA"/>
</dbReference>
<reference evidence="1 2" key="1">
    <citation type="journal article" date="2011" name="Stand. Genomic Sci.">
        <title>Complete genome sequence of Deinococcus maricopensis type strain (LB-34).</title>
        <authorList>
            <person name="Pukall R."/>
            <person name="Zeytun A."/>
            <person name="Lucas S."/>
            <person name="Lapidus A."/>
            <person name="Hammon N."/>
            <person name="Deshpande S."/>
            <person name="Nolan M."/>
            <person name="Cheng J.F."/>
            <person name="Pitluck S."/>
            <person name="Liolios K."/>
            <person name="Pagani I."/>
            <person name="Mikhailova N."/>
            <person name="Ivanova N."/>
            <person name="Mavromatis K."/>
            <person name="Pati A."/>
            <person name="Tapia R."/>
            <person name="Han C."/>
            <person name="Goodwin L."/>
            <person name="Chen A."/>
            <person name="Palaniappan K."/>
            <person name="Land M."/>
            <person name="Hauser L."/>
            <person name="Chang Y.J."/>
            <person name="Jeffries C.D."/>
            <person name="Brambilla E.M."/>
            <person name="Rohde M."/>
            <person name="Goker M."/>
            <person name="Detter J.C."/>
            <person name="Woyke T."/>
            <person name="Bristow J."/>
            <person name="Eisen J.A."/>
            <person name="Markowitz V."/>
            <person name="Hugenholtz P."/>
            <person name="Kyrpides N.C."/>
            <person name="Klenk H.P."/>
        </authorList>
    </citation>
    <scope>NUCLEOTIDE SEQUENCE [LARGE SCALE GENOMIC DNA]</scope>
    <source>
        <strain evidence="2">DSM 21211 / LMG 22137 / NRRL B-23946 / LB-34</strain>
    </source>
</reference>